<organism evidence="2 3">
    <name type="scientific">Cryptomonas paramaecium</name>
    <dbReference type="NCBI Taxonomy" id="2898"/>
    <lineage>
        <taxon>Eukaryota</taxon>
        <taxon>Cryptophyceae</taxon>
        <taxon>Cryptomonadales</taxon>
        <taxon>Cryptomonadaceae</taxon>
        <taxon>Cryptomonas</taxon>
    </lineage>
</organism>
<keyword evidence="2" id="KW-0542">Nucleomorph</keyword>
<dbReference type="Proteomes" id="UP000243423">
    <property type="component" value="Nucleomorph 3"/>
</dbReference>
<accession>F2HI97</accession>
<feature type="transmembrane region" description="Helical" evidence="1">
    <location>
        <begin position="55"/>
        <end position="75"/>
    </location>
</feature>
<dbReference type="AlphaFoldDB" id="F2HI97"/>
<sequence length="282" mass="34662">MGILFLALRISNNTNFEEKKELVKNFLYKNKIKQKFAFAQNLLLTNYKKINTKCLLHIINFVVIRYTVLIIRYNFFKKAGKIVGDLYTFLITRHLEKKFYKKINQNSMTGYQFNSDTKKIFFEYILYFIFYIHEKTLKLRKEYNTVKKSQQFSHKLYKEKEIWPEIGFINYQSNQIIHIGNIESIQKHGIYGTLNLDFRFYIKLKNKVLFPLVFSFFIKNFIRIFPAKIFKSCYYAKKAFFYFSKQINFFLFFKNIYLFLCWLEKQNWLNYYNIIFKKFYLF</sequence>
<keyword evidence="1" id="KW-0472">Membrane</keyword>
<dbReference type="EMBL" id="CP002174">
    <property type="protein sequence ID" value="AEA39021.1"/>
    <property type="molecule type" value="Genomic_DNA"/>
</dbReference>
<geneLocation type="nucleomorph" evidence="2"/>
<feature type="transmembrane region" description="Helical" evidence="1">
    <location>
        <begin position="208"/>
        <end position="226"/>
    </location>
</feature>
<feature type="transmembrane region" description="Helical" evidence="1">
    <location>
        <begin position="246"/>
        <end position="263"/>
    </location>
</feature>
<dbReference type="RefSeq" id="XP_003239919.1">
    <property type="nucleotide sequence ID" value="XM_003239871.1"/>
</dbReference>
<name>F2HI97_9CRYP</name>
<proteinExistence type="predicted"/>
<evidence type="ECO:0000256" key="1">
    <source>
        <dbReference type="SAM" id="Phobius"/>
    </source>
</evidence>
<keyword evidence="1" id="KW-0812">Transmembrane</keyword>
<dbReference type="GeneID" id="10447430"/>
<gene>
    <name evidence="2" type="ORF">CPARA_3gp363</name>
</gene>
<evidence type="ECO:0000313" key="2">
    <source>
        <dbReference type="EMBL" id="AEA39021.1"/>
    </source>
</evidence>
<evidence type="ECO:0000313" key="3">
    <source>
        <dbReference type="Proteomes" id="UP000243423"/>
    </source>
</evidence>
<reference evidence="2 3" key="1">
    <citation type="journal article" date="2011" name="Genome Biol. Evol.">
        <title>Complete nucleomorph genome sequence of the nonphotosynthetic alga Cryptomonas paramecium reveals a core nucleomorph gene set.</title>
        <authorList>
            <person name="Tanifuji G."/>
            <person name="Onodera N.T."/>
            <person name="Wheeler T.J."/>
            <person name="Dlutek M."/>
            <person name="Donaher N."/>
            <person name="Archibald J.M."/>
        </authorList>
    </citation>
    <scope>NUCLEOTIDE SEQUENCE [LARGE SCALE GENOMIC DNA]</scope>
    <source>
        <strain evidence="2 3">CCAP977/2A</strain>
    </source>
</reference>
<protein>
    <submittedName>
        <fullName evidence="2">Uncharacterized protein</fullName>
    </submittedName>
</protein>
<keyword evidence="1" id="KW-1133">Transmembrane helix</keyword>